<name>X6P8X8_RETFI</name>
<evidence type="ECO:0000313" key="1">
    <source>
        <dbReference type="EMBL" id="ETO34102.1"/>
    </source>
</evidence>
<accession>X6P8X8</accession>
<sequence length="268" mass="31400">MYYYDLFTCAFFFRKLLETSLVDIKMFLNNFCKQKSEKVLSCQKLERKKRFRANILIVFFMGEPLSKIFDTNSNTSSKYNTFDNDRGANSKVTNFVVFQQVIVDLHLTQNYVRHIRSRDGTDNNVANVCSCYEDGMLVIDSSIWRWLLYSEGSCKHNTPFESDPSLHLAFSLCDHLFIKVVVSFKHSAITYKQNKNKNKKQAQKLFVCLVTFCHFCAHTVLWKKKATKKKNNNKRNLLQTRYSDKVAIRPTNPMTHFVVIMMRLGDDN</sequence>
<dbReference type="EMBL" id="ASPP01002878">
    <property type="protein sequence ID" value="ETO34102.1"/>
    <property type="molecule type" value="Genomic_DNA"/>
</dbReference>
<organism evidence="1 2">
    <name type="scientific">Reticulomyxa filosa</name>
    <dbReference type="NCBI Taxonomy" id="46433"/>
    <lineage>
        <taxon>Eukaryota</taxon>
        <taxon>Sar</taxon>
        <taxon>Rhizaria</taxon>
        <taxon>Retaria</taxon>
        <taxon>Foraminifera</taxon>
        <taxon>Monothalamids</taxon>
        <taxon>Reticulomyxidae</taxon>
        <taxon>Reticulomyxa</taxon>
    </lineage>
</organism>
<keyword evidence="2" id="KW-1185">Reference proteome</keyword>
<proteinExistence type="predicted"/>
<dbReference type="Proteomes" id="UP000023152">
    <property type="component" value="Unassembled WGS sequence"/>
</dbReference>
<dbReference type="AlphaFoldDB" id="X6P8X8"/>
<protein>
    <submittedName>
        <fullName evidence="1">Uncharacterized protein</fullName>
    </submittedName>
</protein>
<comment type="caution">
    <text evidence="1">The sequence shown here is derived from an EMBL/GenBank/DDBJ whole genome shotgun (WGS) entry which is preliminary data.</text>
</comment>
<reference evidence="1 2" key="1">
    <citation type="journal article" date="2013" name="Curr. Biol.">
        <title>The Genome of the Foraminiferan Reticulomyxa filosa.</title>
        <authorList>
            <person name="Glockner G."/>
            <person name="Hulsmann N."/>
            <person name="Schleicher M."/>
            <person name="Noegel A.A."/>
            <person name="Eichinger L."/>
            <person name="Gallinger C."/>
            <person name="Pawlowski J."/>
            <person name="Sierra R."/>
            <person name="Euteneuer U."/>
            <person name="Pillet L."/>
            <person name="Moustafa A."/>
            <person name="Platzer M."/>
            <person name="Groth M."/>
            <person name="Szafranski K."/>
            <person name="Schliwa M."/>
        </authorList>
    </citation>
    <scope>NUCLEOTIDE SEQUENCE [LARGE SCALE GENOMIC DNA]</scope>
</reference>
<evidence type="ECO:0000313" key="2">
    <source>
        <dbReference type="Proteomes" id="UP000023152"/>
    </source>
</evidence>
<gene>
    <name evidence="1" type="ORF">RFI_02992</name>
</gene>